<sequence length="925" mass="102138">MAALHKLSRLSGPHCVLLAVHYATRANIPALHALTALRDGDLPLELSLSILLHYLPEEHDPAAYHDLLHALNTGSRCAGESPADALDLAAVEHLSGARASKRVHTLALPPLAHPLYAGDSDIDPFTHFLIHRAHRIDAQTGLLDLVAQLVVPFLDHSEYLRTWFISTALPLLRLSYEYYPQCAAPTLDEFAALTGRRAIDVQLSNACKASGEDTQIVARDLKGVVAPWLCGAPDRRRRSSTTGDGRAHTPDDWDCLFQWLLHASKERLALVATAISHWDGPEDMDLGGYEQGRDYVEDTQQRQLEIKYARTALACLYLVHQSDAGSLQTAHTLLDRICTLLNYDPLPELGIGTDKLPRYDLKIPLLHDSTPALLREERLLDPDNALTQPGPDAFRILQLFVFTSYTLSTLQHPLSIRDVANMSLRDDYSEQMSVLQKILHTPSSASKRDSEQWRIIRSKLVWLWNWGTDSHDEDRRAQGIFGMLDRKTMETEILKALLGSNHLSLAIETYLKPAFGQRPLLPSDVEKVALASAMHFYDNASNGNRNRGGVKRAADILTAFAPHFPSSSRFRRFEALLSATHAMSFYSLILQHGVPFQPVNIRVSSNPLSLVRKLLSQNSGSYTKLDDLVSIGQNLVMAMPSTIMDEEGWDTESDPAEIERKKTATERRVIGMAIEAALEEDDFETAYSYVVNRLTPSTPSGTPSASSQHLSYGLGDNEDHEDDAEDVAWRAALRAGRYNSSSLSNSWSQAANTARPDLRRLEQRMELLSQALLLAPPNHLEEVLCVWQQCEAETMHLLAQENEAEERFNDAADRKLPGTFDMDTVSVQPRREVGRGAVEEAPMGLFDVARGAAAAFSKTAFPLRGSVGAASNPKLASSRASMDGSESGSIEGQERVRKRDMVTNAATGALASGIGWMLGAKPVTE</sequence>
<evidence type="ECO:0000259" key="6">
    <source>
        <dbReference type="Pfam" id="PF08314"/>
    </source>
</evidence>
<feature type="compositionally biased region" description="Polar residues" evidence="5">
    <location>
        <begin position="874"/>
        <end position="890"/>
    </location>
</feature>
<dbReference type="InterPro" id="IPR013244">
    <property type="entry name" value="Sec39_domain"/>
</dbReference>
<dbReference type="HOGENOM" id="CLU_006056_0_0_1"/>
<dbReference type="RefSeq" id="XP_008021971.1">
    <property type="nucleotide sequence ID" value="XM_008023780.1"/>
</dbReference>
<keyword evidence="3" id="KW-0256">Endoplasmic reticulum</keyword>
<evidence type="ECO:0000256" key="4">
    <source>
        <dbReference type="ARBA" id="ARBA00022927"/>
    </source>
</evidence>
<dbReference type="GO" id="GO:0006890">
    <property type="term" value="P:retrograde vesicle-mediated transport, Golgi to endoplasmic reticulum"/>
    <property type="evidence" value="ECO:0007669"/>
    <property type="project" value="InterPro"/>
</dbReference>
<dbReference type="GeneID" id="19396809"/>
<dbReference type="Proteomes" id="UP000016935">
    <property type="component" value="Unassembled WGS sequence"/>
</dbReference>
<dbReference type="OrthoDB" id="3434013at2759"/>
<dbReference type="GO" id="GO:0015031">
    <property type="term" value="P:protein transport"/>
    <property type="evidence" value="ECO:0007669"/>
    <property type="project" value="UniProtKB-KW"/>
</dbReference>
<organism evidence="7 8">
    <name type="scientific">Exserohilum turcicum (strain 28A)</name>
    <name type="common">Northern leaf blight fungus</name>
    <name type="synonym">Setosphaeria turcica</name>
    <dbReference type="NCBI Taxonomy" id="671987"/>
    <lineage>
        <taxon>Eukaryota</taxon>
        <taxon>Fungi</taxon>
        <taxon>Dikarya</taxon>
        <taxon>Ascomycota</taxon>
        <taxon>Pezizomycotina</taxon>
        <taxon>Dothideomycetes</taxon>
        <taxon>Pleosporomycetidae</taxon>
        <taxon>Pleosporales</taxon>
        <taxon>Pleosporineae</taxon>
        <taxon>Pleosporaceae</taxon>
        <taxon>Exserohilum</taxon>
    </lineage>
</organism>
<keyword evidence="2" id="KW-0813">Transport</keyword>
<comment type="subcellular location">
    <subcellularLocation>
        <location evidence="1">Endoplasmic reticulum</location>
    </subcellularLocation>
</comment>
<feature type="region of interest" description="Disordered" evidence="5">
    <location>
        <begin position="696"/>
        <end position="721"/>
    </location>
</feature>
<protein>
    <recommendedName>
        <fullName evidence="6">Sec39 domain-containing protein</fullName>
    </recommendedName>
</protein>
<evidence type="ECO:0000313" key="7">
    <source>
        <dbReference type="EMBL" id="EOA90030.1"/>
    </source>
</evidence>
<keyword evidence="4" id="KW-0653">Protein transport</keyword>
<feature type="region of interest" description="Disordered" evidence="5">
    <location>
        <begin position="867"/>
        <end position="897"/>
    </location>
</feature>
<gene>
    <name evidence="7" type="ORF">SETTUDRAFT_145495</name>
</gene>
<evidence type="ECO:0000256" key="5">
    <source>
        <dbReference type="SAM" id="MobiDB-lite"/>
    </source>
</evidence>
<dbReference type="EMBL" id="KB908493">
    <property type="protein sequence ID" value="EOA90030.1"/>
    <property type="molecule type" value="Genomic_DNA"/>
</dbReference>
<name>R0IZ61_EXST2</name>
<dbReference type="PANTHER" id="PTHR40787">
    <property type="entry name" value="SECRETED PROTEIN"/>
    <property type="match status" value="1"/>
</dbReference>
<reference evidence="7 8" key="1">
    <citation type="journal article" date="2012" name="PLoS Pathog.">
        <title>Diverse lifestyles and strategies of plant pathogenesis encoded in the genomes of eighteen Dothideomycetes fungi.</title>
        <authorList>
            <person name="Ohm R.A."/>
            <person name="Feau N."/>
            <person name="Henrissat B."/>
            <person name="Schoch C.L."/>
            <person name="Horwitz B.A."/>
            <person name="Barry K.W."/>
            <person name="Condon B.J."/>
            <person name="Copeland A.C."/>
            <person name="Dhillon B."/>
            <person name="Glaser F."/>
            <person name="Hesse C.N."/>
            <person name="Kosti I."/>
            <person name="LaButti K."/>
            <person name="Lindquist E.A."/>
            <person name="Lucas S."/>
            <person name="Salamov A.A."/>
            <person name="Bradshaw R.E."/>
            <person name="Ciuffetti L."/>
            <person name="Hamelin R.C."/>
            <person name="Kema G.H.J."/>
            <person name="Lawrence C."/>
            <person name="Scott J.A."/>
            <person name="Spatafora J.W."/>
            <person name="Turgeon B.G."/>
            <person name="de Wit P.J.G.M."/>
            <person name="Zhong S."/>
            <person name="Goodwin S.B."/>
            <person name="Grigoriev I.V."/>
        </authorList>
    </citation>
    <scope>NUCLEOTIDE SEQUENCE [LARGE SCALE GENOMIC DNA]</scope>
    <source>
        <strain evidence="8">28A</strain>
    </source>
</reference>
<evidence type="ECO:0000256" key="3">
    <source>
        <dbReference type="ARBA" id="ARBA00022824"/>
    </source>
</evidence>
<feature type="domain" description="Sec39" evidence="6">
    <location>
        <begin position="16"/>
        <end position="807"/>
    </location>
</feature>
<dbReference type="GO" id="GO:0005783">
    <property type="term" value="C:endoplasmic reticulum"/>
    <property type="evidence" value="ECO:0007669"/>
    <property type="project" value="UniProtKB-SubCell"/>
</dbReference>
<dbReference type="Pfam" id="PF08314">
    <property type="entry name" value="Sec39"/>
    <property type="match status" value="1"/>
</dbReference>
<accession>R0IZ61</accession>
<keyword evidence="8" id="KW-1185">Reference proteome</keyword>
<evidence type="ECO:0000256" key="1">
    <source>
        <dbReference type="ARBA" id="ARBA00004240"/>
    </source>
</evidence>
<evidence type="ECO:0000256" key="2">
    <source>
        <dbReference type="ARBA" id="ARBA00022448"/>
    </source>
</evidence>
<feature type="compositionally biased region" description="Low complexity" evidence="5">
    <location>
        <begin position="696"/>
        <end position="707"/>
    </location>
</feature>
<dbReference type="AlphaFoldDB" id="R0IZ61"/>
<dbReference type="eggNOG" id="ENOG502R87S">
    <property type="taxonomic scope" value="Eukaryota"/>
</dbReference>
<evidence type="ECO:0000313" key="8">
    <source>
        <dbReference type="Proteomes" id="UP000016935"/>
    </source>
</evidence>
<proteinExistence type="predicted"/>
<reference evidence="7 8" key="2">
    <citation type="journal article" date="2013" name="PLoS Genet.">
        <title>Comparative genome structure, secondary metabolite, and effector coding capacity across Cochliobolus pathogens.</title>
        <authorList>
            <person name="Condon B.J."/>
            <person name="Leng Y."/>
            <person name="Wu D."/>
            <person name="Bushley K.E."/>
            <person name="Ohm R.A."/>
            <person name="Otillar R."/>
            <person name="Martin J."/>
            <person name="Schackwitz W."/>
            <person name="Grimwood J."/>
            <person name="MohdZainudin N."/>
            <person name="Xue C."/>
            <person name="Wang R."/>
            <person name="Manning V.A."/>
            <person name="Dhillon B."/>
            <person name="Tu Z.J."/>
            <person name="Steffenson B.J."/>
            <person name="Salamov A."/>
            <person name="Sun H."/>
            <person name="Lowry S."/>
            <person name="LaButti K."/>
            <person name="Han J."/>
            <person name="Copeland A."/>
            <person name="Lindquist E."/>
            <person name="Barry K."/>
            <person name="Schmutz J."/>
            <person name="Baker S.E."/>
            <person name="Ciuffetti L.M."/>
            <person name="Grigoriev I.V."/>
            <person name="Zhong S."/>
            <person name="Turgeon B.G."/>
        </authorList>
    </citation>
    <scope>NUCLEOTIDE SEQUENCE [LARGE SCALE GENOMIC DNA]</scope>
    <source>
        <strain evidence="8">28A</strain>
    </source>
</reference>
<dbReference type="PANTHER" id="PTHR40787:SF3">
    <property type="entry name" value="PROTEIN TRANSPORT PROTEIN SEC39"/>
    <property type="match status" value="1"/>
</dbReference>